<dbReference type="Proteomes" id="UP001279734">
    <property type="component" value="Unassembled WGS sequence"/>
</dbReference>
<evidence type="ECO:0000313" key="2">
    <source>
        <dbReference type="Proteomes" id="UP001279734"/>
    </source>
</evidence>
<sequence>MEDMKGKFQMDFYGKIGDTLRFAIDFIFKDCLPVHACGGASHGRPPGVLTDCVWAPSLPPLGAASLLVSSPPSILFSQTLLSFYISIVPSQDVVSPSAHPSSFNPNTFPPLPATRASSLLGFTSDLRPTVTAEKGVSPLNCPLNDSDAFSHLSTASTPRVMADNPKDTHPTMASLSPMAEPSRCQDVSLNACLPFGPHFNVVTIALAADFPSRQDDSLVVDVLSLPYSNSPRLKSGEVPINPQSSWVAIVQNKGVNPSVELKFFPPQSIEGSATFVDVKVDYQWRPSRCERCQKIGHSIAQCKPKMMYRPTGWVLSCPSRINRTLRGRSQLVLSRARRKMILRFSLLIHLRPSKLMMDLPL</sequence>
<accession>A0AAD3P6B3</accession>
<evidence type="ECO:0008006" key="3">
    <source>
        <dbReference type="Google" id="ProtNLM"/>
    </source>
</evidence>
<keyword evidence="2" id="KW-1185">Reference proteome</keyword>
<comment type="caution">
    <text evidence="1">The sequence shown here is derived from an EMBL/GenBank/DDBJ whole genome shotgun (WGS) entry which is preliminary data.</text>
</comment>
<organism evidence="1 2">
    <name type="scientific">Nepenthes gracilis</name>
    <name type="common">Slender pitcher plant</name>
    <dbReference type="NCBI Taxonomy" id="150966"/>
    <lineage>
        <taxon>Eukaryota</taxon>
        <taxon>Viridiplantae</taxon>
        <taxon>Streptophyta</taxon>
        <taxon>Embryophyta</taxon>
        <taxon>Tracheophyta</taxon>
        <taxon>Spermatophyta</taxon>
        <taxon>Magnoliopsida</taxon>
        <taxon>eudicotyledons</taxon>
        <taxon>Gunneridae</taxon>
        <taxon>Pentapetalae</taxon>
        <taxon>Caryophyllales</taxon>
        <taxon>Nepenthaceae</taxon>
        <taxon>Nepenthes</taxon>
    </lineage>
</organism>
<gene>
    <name evidence="1" type="ORF">Nepgr_001022</name>
</gene>
<dbReference type="EMBL" id="BSYO01000001">
    <property type="protein sequence ID" value="GMG99182.1"/>
    <property type="molecule type" value="Genomic_DNA"/>
</dbReference>
<reference evidence="1" key="1">
    <citation type="submission" date="2023-05" db="EMBL/GenBank/DDBJ databases">
        <title>Nepenthes gracilis genome sequencing.</title>
        <authorList>
            <person name="Fukushima K."/>
        </authorList>
    </citation>
    <scope>NUCLEOTIDE SEQUENCE</scope>
    <source>
        <strain evidence="1">SING2019-196</strain>
    </source>
</reference>
<name>A0AAD3P6B3_NEPGR</name>
<evidence type="ECO:0000313" key="1">
    <source>
        <dbReference type="EMBL" id="GMG99182.1"/>
    </source>
</evidence>
<dbReference type="AlphaFoldDB" id="A0AAD3P6B3"/>
<proteinExistence type="predicted"/>
<protein>
    <recommendedName>
        <fullName evidence="3">DUF4283 domain-containing protein</fullName>
    </recommendedName>
</protein>